<dbReference type="GO" id="GO:0003700">
    <property type="term" value="F:DNA-binding transcription factor activity"/>
    <property type="evidence" value="ECO:0007669"/>
    <property type="project" value="InterPro"/>
</dbReference>
<dbReference type="GO" id="GO:0003677">
    <property type="term" value="F:DNA binding"/>
    <property type="evidence" value="ECO:0007669"/>
    <property type="project" value="UniProtKB-KW"/>
</dbReference>
<dbReference type="InterPro" id="IPR000835">
    <property type="entry name" value="HTH_MarR-typ"/>
</dbReference>
<evidence type="ECO:0000313" key="5">
    <source>
        <dbReference type="EMBL" id="GEM45098.1"/>
    </source>
</evidence>
<comment type="caution">
    <text evidence="5">The sequence shown here is derived from an EMBL/GenBank/DDBJ whole genome shotgun (WGS) entry which is preliminary data.</text>
</comment>
<dbReference type="AlphaFoldDB" id="A0A511MXT0"/>
<evidence type="ECO:0000256" key="1">
    <source>
        <dbReference type="ARBA" id="ARBA00023015"/>
    </source>
</evidence>
<dbReference type="Proteomes" id="UP000321306">
    <property type="component" value="Unassembled WGS sequence"/>
</dbReference>
<name>A0A511MXT0_DEIC1</name>
<keyword evidence="2" id="KW-0238">DNA-binding</keyword>
<dbReference type="OrthoDB" id="67158at2"/>
<dbReference type="CDD" id="cd00090">
    <property type="entry name" value="HTH_ARSR"/>
    <property type="match status" value="1"/>
</dbReference>
<evidence type="ECO:0000256" key="2">
    <source>
        <dbReference type="ARBA" id="ARBA00023125"/>
    </source>
</evidence>
<evidence type="ECO:0000313" key="6">
    <source>
        <dbReference type="Proteomes" id="UP000321306"/>
    </source>
</evidence>
<evidence type="ECO:0000256" key="3">
    <source>
        <dbReference type="ARBA" id="ARBA00023163"/>
    </source>
</evidence>
<dbReference type="RefSeq" id="WP_146882405.1">
    <property type="nucleotide sequence ID" value="NZ_BJXB01000002.1"/>
</dbReference>
<dbReference type="InterPro" id="IPR036390">
    <property type="entry name" value="WH_DNA-bd_sf"/>
</dbReference>
<dbReference type="InterPro" id="IPR011991">
    <property type="entry name" value="ArsR-like_HTH"/>
</dbReference>
<dbReference type="SUPFAM" id="SSF46785">
    <property type="entry name" value="Winged helix' DNA-binding domain"/>
    <property type="match status" value="1"/>
</dbReference>
<dbReference type="InterPro" id="IPR052362">
    <property type="entry name" value="HTH-GbsR_regulator"/>
</dbReference>
<reference evidence="5 6" key="1">
    <citation type="submission" date="2019-07" db="EMBL/GenBank/DDBJ databases">
        <title>Whole genome shotgun sequence of Deinococcus cellulosilyticus NBRC 106333.</title>
        <authorList>
            <person name="Hosoyama A."/>
            <person name="Uohara A."/>
            <person name="Ohji S."/>
            <person name="Ichikawa N."/>
        </authorList>
    </citation>
    <scope>NUCLEOTIDE SEQUENCE [LARGE SCALE GENOMIC DNA]</scope>
    <source>
        <strain evidence="5 6">NBRC 106333</strain>
    </source>
</reference>
<dbReference type="InterPro" id="IPR036388">
    <property type="entry name" value="WH-like_DNA-bd_sf"/>
</dbReference>
<accession>A0A511MXT0</accession>
<gene>
    <name evidence="5" type="ORF">DC3_07330</name>
</gene>
<keyword evidence="1" id="KW-0805">Transcription regulation</keyword>
<keyword evidence="6" id="KW-1185">Reference proteome</keyword>
<dbReference type="PANTHER" id="PTHR38465">
    <property type="entry name" value="HTH-TYPE TRANSCRIPTIONAL REGULATOR MJ1563-RELATED"/>
    <property type="match status" value="1"/>
</dbReference>
<sequence length="147" mass="16926">MTPEQDQFIQRMTQVFEAQGAQRILGMLLGALLIHPEGQMNAQELQESLHVSRAAVSQGCTTLEQIGFIEKIRVKGERKSYYRIRPGVWERIALQGIKKLQMFVDVADYGLQLAPNSQLADMKSFFEYWQAAYPRILAEWHSTRKQP</sequence>
<dbReference type="EMBL" id="BJXB01000002">
    <property type="protein sequence ID" value="GEM45098.1"/>
    <property type="molecule type" value="Genomic_DNA"/>
</dbReference>
<dbReference type="Pfam" id="PF01047">
    <property type="entry name" value="MarR"/>
    <property type="match status" value="1"/>
</dbReference>
<dbReference type="Gene3D" id="1.10.10.10">
    <property type="entry name" value="Winged helix-like DNA-binding domain superfamily/Winged helix DNA-binding domain"/>
    <property type="match status" value="1"/>
</dbReference>
<evidence type="ECO:0000259" key="4">
    <source>
        <dbReference type="Pfam" id="PF01047"/>
    </source>
</evidence>
<dbReference type="PANTHER" id="PTHR38465:SF2">
    <property type="entry name" value="HTH-TYPE TRANSCRIPTIONAL REGULATOR MMPR5"/>
    <property type="match status" value="1"/>
</dbReference>
<proteinExistence type="predicted"/>
<keyword evidence="3" id="KW-0804">Transcription</keyword>
<feature type="domain" description="HTH marR-type" evidence="4">
    <location>
        <begin position="33"/>
        <end position="80"/>
    </location>
</feature>
<organism evidence="5 6">
    <name type="scientific">Deinococcus cellulosilyticus (strain DSM 18568 / NBRC 106333 / KACC 11606 / 5516J-15)</name>
    <dbReference type="NCBI Taxonomy" id="1223518"/>
    <lineage>
        <taxon>Bacteria</taxon>
        <taxon>Thermotogati</taxon>
        <taxon>Deinococcota</taxon>
        <taxon>Deinococci</taxon>
        <taxon>Deinococcales</taxon>
        <taxon>Deinococcaceae</taxon>
        <taxon>Deinococcus</taxon>
    </lineage>
</organism>
<protein>
    <recommendedName>
        <fullName evidence="4">HTH marR-type domain-containing protein</fullName>
    </recommendedName>
</protein>